<keyword evidence="2" id="KW-1185">Reference proteome</keyword>
<gene>
    <name evidence="1" type="ORF">E3U43_000363</name>
</gene>
<sequence>MNGGLIESELAGRMMLPTELELDVTLTSTPKTRQTQICLSTCGLQKEELSPLRRRSLVSVRARRKMEAALWKAEKHTAFVVHFLLAVPQICEPAVSFQPLSEALKVMKLVKQSFVGVGDELQVNLCSNCMFTENMRSELHSTKQEDMEEFKKLSLEHEELAVGSILMNPTNKTELPHSKSETAACHAEATTDETFLRRETVAETCKNTFLMHSVNTDNKEVKSAKPAAATRDEVLDEDIFRKLNIRDNHSQLLTRRPPEEDPDPLSIFMILRSQQRAPTLATLSNTEPAPQVDHRTPELQPPPELMQSLDRTPTYTSGAVSGNATREQKAAFQSAVQLTSHQDSQPVPLNQQDSRVIRVQATDSQQRAYCELLAFAQPHLSSARQLGLNFLVWGDLSSLAPDQTHFLLKQQEKALCRTHAQSAKLVKDQQLLFNQTALIHVLVTFKELLLKCDLSTALAYLTQAATVCAEQNLEQLVKRLQLILYLSNKNQESNFKLLELQQLLAAWLHSKKGKNTTEKILVIISADCDKNRSMIIKSLSQVTDAAVTAVCPEENKTKLNGARVVSSMRSSVCVVVCEQHVGPDFPWNSFSLVVEYDHPGQSPWVTVCRERSISHLTFDTIISDTERETVSWCLEDNVPYVLFVTEGLLKYPRLVQTLESGYNITLLERSHCPSLQKVGGTHHYSVITVDESTAVIIQEEDELCQGRASEVVAMRLTALSLQYSSCWLILHCPDTQGGGFSSEAFSHLALVYSSLVLFRMKSEDLNVKVLIVSELMEIAKWIRQICFRSLMANDRDGSRLPGQRLAEQFLPQRRKSVCCSSHMFSDTTSLYPQTTDPNQPENQTAITEANQQASPPNSLWSTTSALKHMSSEPQPEPPFNPHQLFCSDHNTSFLFRANRTVCDPDAMVQDANKDFTLDLSSFFGSQDLHLQKSRDNSDPWKGDDRGREGVMFSGQRGRSGVTGGVIERGNDECIQRAPVKLDSLFKLDSIFSYSPILQQPEYMSTYSAVHSDLMHHRISYCGSPQTEVMLSGRSQSSNHCLTNSEEMTVSANYGSKCWIGKERKRSGEDAGLVGTGELFWFLSIRSAMRTLQLSSN</sequence>
<name>A0ACD3Q954_LARCR</name>
<dbReference type="EMBL" id="CM011695">
    <property type="protein sequence ID" value="TMS03474.1"/>
    <property type="molecule type" value="Genomic_DNA"/>
</dbReference>
<dbReference type="Proteomes" id="UP000793456">
    <property type="component" value="Chromosome XXII"/>
</dbReference>
<comment type="caution">
    <text evidence="1">The sequence shown here is derived from an EMBL/GenBank/DDBJ whole genome shotgun (WGS) entry which is preliminary data.</text>
</comment>
<evidence type="ECO:0000313" key="1">
    <source>
        <dbReference type="EMBL" id="TMS03474.1"/>
    </source>
</evidence>
<accession>A0ACD3Q954</accession>
<reference evidence="1" key="1">
    <citation type="submission" date="2018-11" db="EMBL/GenBank/DDBJ databases">
        <title>The sequence and de novo assembly of Larimichthys crocea genome using PacBio and Hi-C technologies.</title>
        <authorList>
            <person name="Xu P."/>
            <person name="Chen B."/>
            <person name="Zhou Z."/>
            <person name="Ke Q."/>
            <person name="Wu Y."/>
            <person name="Bai H."/>
            <person name="Pu F."/>
        </authorList>
    </citation>
    <scope>NUCLEOTIDE SEQUENCE</scope>
    <source>
        <tissue evidence="1">Muscle</tissue>
    </source>
</reference>
<organism evidence="1 2">
    <name type="scientific">Larimichthys crocea</name>
    <name type="common">Large yellow croaker</name>
    <name type="synonym">Pseudosciaena crocea</name>
    <dbReference type="NCBI Taxonomy" id="215358"/>
    <lineage>
        <taxon>Eukaryota</taxon>
        <taxon>Metazoa</taxon>
        <taxon>Chordata</taxon>
        <taxon>Craniata</taxon>
        <taxon>Vertebrata</taxon>
        <taxon>Euteleostomi</taxon>
        <taxon>Actinopterygii</taxon>
        <taxon>Neopterygii</taxon>
        <taxon>Teleostei</taxon>
        <taxon>Neoteleostei</taxon>
        <taxon>Acanthomorphata</taxon>
        <taxon>Eupercaria</taxon>
        <taxon>Sciaenidae</taxon>
        <taxon>Larimichthys</taxon>
    </lineage>
</organism>
<proteinExistence type="predicted"/>
<protein>
    <submittedName>
        <fullName evidence="1">Uncharacterized protein</fullName>
    </submittedName>
</protein>
<evidence type="ECO:0000313" key="2">
    <source>
        <dbReference type="Proteomes" id="UP000793456"/>
    </source>
</evidence>